<feature type="region of interest" description="Disordered" evidence="1">
    <location>
        <begin position="356"/>
        <end position="375"/>
    </location>
</feature>
<dbReference type="Proteomes" id="UP001163828">
    <property type="component" value="Unassembled WGS sequence"/>
</dbReference>
<feature type="region of interest" description="Disordered" evidence="1">
    <location>
        <begin position="186"/>
        <end position="235"/>
    </location>
</feature>
<proteinExistence type="predicted"/>
<feature type="region of interest" description="Disordered" evidence="1">
    <location>
        <begin position="682"/>
        <end position="715"/>
    </location>
</feature>
<feature type="compositionally biased region" description="Low complexity" evidence="1">
    <location>
        <begin position="191"/>
        <end position="235"/>
    </location>
</feature>
<feature type="region of interest" description="Disordered" evidence="1">
    <location>
        <begin position="730"/>
        <end position="804"/>
    </location>
</feature>
<feature type="compositionally biased region" description="Low complexity" evidence="1">
    <location>
        <begin position="792"/>
        <end position="804"/>
    </location>
</feature>
<feature type="compositionally biased region" description="Low complexity" evidence="1">
    <location>
        <begin position="412"/>
        <end position="442"/>
    </location>
</feature>
<feature type="region of interest" description="Disordered" evidence="1">
    <location>
        <begin position="412"/>
        <end position="445"/>
    </location>
</feature>
<feature type="region of interest" description="Disordered" evidence="1">
    <location>
        <begin position="610"/>
        <end position="629"/>
    </location>
</feature>
<dbReference type="EMBL" id="MU790792">
    <property type="protein sequence ID" value="KAJ3993106.1"/>
    <property type="molecule type" value="Genomic_DNA"/>
</dbReference>
<gene>
    <name evidence="2" type="ORF">F5050DRAFT_779159</name>
</gene>
<organism evidence="2 3">
    <name type="scientific">Lentinula boryana</name>
    <dbReference type="NCBI Taxonomy" id="40481"/>
    <lineage>
        <taxon>Eukaryota</taxon>
        <taxon>Fungi</taxon>
        <taxon>Dikarya</taxon>
        <taxon>Basidiomycota</taxon>
        <taxon>Agaricomycotina</taxon>
        <taxon>Agaricomycetes</taxon>
        <taxon>Agaricomycetidae</taxon>
        <taxon>Agaricales</taxon>
        <taxon>Marasmiineae</taxon>
        <taxon>Omphalotaceae</taxon>
        <taxon>Lentinula</taxon>
    </lineage>
</organism>
<feature type="compositionally biased region" description="Low complexity" evidence="1">
    <location>
        <begin position="558"/>
        <end position="572"/>
    </location>
</feature>
<evidence type="ECO:0000313" key="2">
    <source>
        <dbReference type="EMBL" id="KAJ3993106.1"/>
    </source>
</evidence>
<feature type="region of interest" description="Disordered" evidence="1">
    <location>
        <begin position="546"/>
        <end position="572"/>
    </location>
</feature>
<feature type="compositionally biased region" description="Polar residues" evidence="1">
    <location>
        <begin position="760"/>
        <end position="772"/>
    </location>
</feature>
<accession>A0ABQ8Q527</accession>
<name>A0ABQ8Q527_9AGAR</name>
<evidence type="ECO:0000256" key="1">
    <source>
        <dbReference type="SAM" id="MobiDB-lite"/>
    </source>
</evidence>
<keyword evidence="3" id="KW-1185">Reference proteome</keyword>
<feature type="compositionally biased region" description="Low complexity" evidence="1">
    <location>
        <begin position="121"/>
        <end position="136"/>
    </location>
</feature>
<protein>
    <recommendedName>
        <fullName evidence="4">Proteophosphoglycan ppg4</fullName>
    </recommendedName>
</protein>
<evidence type="ECO:0000313" key="3">
    <source>
        <dbReference type="Proteomes" id="UP001163828"/>
    </source>
</evidence>
<feature type="region of interest" description="Disordered" evidence="1">
    <location>
        <begin position="264"/>
        <end position="296"/>
    </location>
</feature>
<feature type="region of interest" description="Disordered" evidence="1">
    <location>
        <begin position="15"/>
        <end position="39"/>
    </location>
</feature>
<comment type="caution">
    <text evidence="2">The sequence shown here is derived from an EMBL/GenBank/DDBJ whole genome shotgun (WGS) entry which is preliminary data.</text>
</comment>
<feature type="compositionally biased region" description="Polar residues" evidence="1">
    <location>
        <begin position="24"/>
        <end position="33"/>
    </location>
</feature>
<feature type="region of interest" description="Disordered" evidence="1">
    <location>
        <begin position="109"/>
        <end position="136"/>
    </location>
</feature>
<feature type="compositionally biased region" description="Polar residues" evidence="1">
    <location>
        <begin position="356"/>
        <end position="371"/>
    </location>
</feature>
<evidence type="ECO:0008006" key="4">
    <source>
        <dbReference type="Google" id="ProtNLM"/>
    </source>
</evidence>
<sequence length="878" mass="94000">MTDMTENMKPQLRMNLKTPMSPGLSHNYTTDKPSSSVTSISSSRIYPKSAFAFHSFFATNKHKCTFDVRLGATKLKNGTERINTPTQVPVKFNCASALTSWPHSREGSLQPFFPSSSAGMSPEPSLPLAASSSRQSPPHKLLKSLVISSDLNALLNNEEDHERYTNPPPSPLFNETISLPKSLRDTTETGLLSPHSLSSLSTTRFSPSSPSYPSSPHIGTSGSHSSCSSASSNSYASPFASPIRRKIDICGHTPDTSVASLESIVEGEPMLKSLPPPPRPRTRRATTGDDASSKVSKAGLMPLHGSRLHDMTVQAGLKPRPVVKPVVNSSAAVRVSRVVVGQDASATETKIWEKFGNSTGPTSSKSSTFLESVTSPSDSSIISVSQVPESSGSPCENSRSLLTITSSSTLIQHRTSRASNNPAVSSSAATSRSSSDTTSTITPEKLEKMEVHSARVRLPSLPAVVPSSKRPRHSIRHFGAARNLGHRSAPLPNIYASTGDLLDQKVSRRVKVLSAEDVLGELFRKEDALHSLRILAKTGTGVTYQEEAPPQLVSPSLSRYSRTSGQSRSTSGLEELVGTSFLRMVEDEEEEEDDLDVDTTLTYRRDTYSSDVRPAGTLPTAPTPTPYPAPSSEVSVMYLDEEQVPDSGKVHPFSGYHPSAELIAPTRSSVFSAKKSVSSRSSNATTALSYARTGRKAYSESSEMGSTSASASTECHGGNATAANVVVQGVNDDEVSRRNRNRRQRPARIYILPTEDKNGTHLQHPTSSNSDALPQLPKLNPPSPLSASFERSLGLPPSSASSATGLAVPVTNQGLSFSGDLSLRRQRSSLISIRTESEESAFSRRPSSISTLAFGNLKSPIENEVHEISSGKDSSSSA</sequence>
<feature type="compositionally biased region" description="Low complexity" evidence="1">
    <location>
        <begin position="699"/>
        <end position="714"/>
    </location>
</feature>
<reference evidence="2" key="1">
    <citation type="submission" date="2022-08" db="EMBL/GenBank/DDBJ databases">
        <authorList>
            <consortium name="DOE Joint Genome Institute"/>
            <person name="Min B."/>
            <person name="Riley R."/>
            <person name="Sierra-Patev S."/>
            <person name="Naranjo-Ortiz M."/>
            <person name="Looney B."/>
            <person name="Konkel Z."/>
            <person name="Slot J.C."/>
            <person name="Sakamoto Y."/>
            <person name="Steenwyk J.L."/>
            <person name="Rokas A."/>
            <person name="Carro J."/>
            <person name="Camarero S."/>
            <person name="Ferreira P."/>
            <person name="Molpeceres G."/>
            <person name="Ruiz-Duenas F.J."/>
            <person name="Serrano A."/>
            <person name="Henrissat B."/>
            <person name="Drula E."/>
            <person name="Hughes K.W."/>
            <person name="Mata J.L."/>
            <person name="Ishikawa N.K."/>
            <person name="Vargas-Isla R."/>
            <person name="Ushijima S."/>
            <person name="Smith C.A."/>
            <person name="Ahrendt S."/>
            <person name="Andreopoulos W."/>
            <person name="He G."/>
            <person name="Labutti K."/>
            <person name="Lipzen A."/>
            <person name="Ng V."/>
            <person name="Sandor L."/>
            <person name="Barry K."/>
            <person name="Martinez A.T."/>
            <person name="Xiao Y."/>
            <person name="Gibbons J.G."/>
            <person name="Terashima K."/>
            <person name="Hibbett D.S."/>
            <person name="Grigoriev I.V."/>
        </authorList>
    </citation>
    <scope>NUCLEOTIDE SEQUENCE</scope>
    <source>
        <strain evidence="2">TFB10827</strain>
    </source>
</reference>